<keyword evidence="3" id="KW-0812">Transmembrane</keyword>
<protein>
    <recommendedName>
        <fullName evidence="4">DUF155 domain-containing protein</fullName>
    </recommendedName>
</protein>
<evidence type="ECO:0000256" key="2">
    <source>
        <dbReference type="SAM" id="MobiDB-lite"/>
    </source>
</evidence>
<evidence type="ECO:0000256" key="3">
    <source>
        <dbReference type="SAM" id="Phobius"/>
    </source>
</evidence>
<feature type="region of interest" description="Disordered" evidence="2">
    <location>
        <begin position="21"/>
        <end position="45"/>
    </location>
</feature>
<reference evidence="5" key="1">
    <citation type="submission" date="2014-11" db="EMBL/GenBank/DDBJ databases">
        <authorList>
            <person name="Otto D Thomas"/>
            <person name="Naeem Raeece"/>
        </authorList>
    </citation>
    <scope>NUCLEOTIDE SEQUENCE</scope>
</reference>
<dbReference type="GO" id="GO:0005739">
    <property type="term" value="C:mitochondrion"/>
    <property type="evidence" value="ECO:0007669"/>
    <property type="project" value="UniProtKB-ARBA"/>
</dbReference>
<dbReference type="EMBL" id="CDMZ01001252">
    <property type="protein sequence ID" value="CEM29732.1"/>
    <property type="molecule type" value="Genomic_DNA"/>
</dbReference>
<feature type="region of interest" description="Disordered" evidence="2">
    <location>
        <begin position="830"/>
        <end position="879"/>
    </location>
</feature>
<dbReference type="Pfam" id="PF02582">
    <property type="entry name" value="DUF155"/>
    <property type="match status" value="1"/>
</dbReference>
<dbReference type="InterPro" id="IPR051624">
    <property type="entry name" value="RMD1/Sad1-interacting"/>
</dbReference>
<comment type="similarity">
    <text evidence="1">Belongs to the RMD1/sif2 family.</text>
</comment>
<feature type="compositionally biased region" description="Low complexity" evidence="2">
    <location>
        <begin position="987"/>
        <end position="1018"/>
    </location>
</feature>
<feature type="compositionally biased region" description="Basic and acidic residues" evidence="2">
    <location>
        <begin position="849"/>
        <end position="864"/>
    </location>
</feature>
<feature type="domain" description="DUF155" evidence="4">
    <location>
        <begin position="104"/>
        <end position="277"/>
    </location>
</feature>
<keyword evidence="3" id="KW-1133">Transmembrane helix</keyword>
<gene>
    <name evidence="5" type="ORF">Cvel_22073</name>
</gene>
<feature type="compositionally biased region" description="Basic and acidic residues" evidence="2">
    <location>
        <begin position="515"/>
        <end position="527"/>
    </location>
</feature>
<dbReference type="VEuPathDB" id="CryptoDB:Cvel_22073"/>
<dbReference type="AlphaFoldDB" id="A0A0G4GIS2"/>
<dbReference type="PANTHER" id="PTHR16255">
    <property type="entry name" value="REQUIRED FOR MEIOTIC NUCLEAR DIVISION PROTEIN 1 HOMOLOG"/>
    <property type="match status" value="1"/>
</dbReference>
<feature type="region of interest" description="Disordered" evidence="2">
    <location>
        <begin position="401"/>
        <end position="454"/>
    </location>
</feature>
<dbReference type="PANTHER" id="PTHR16255:SF1">
    <property type="entry name" value="REQUIRED FOR MEIOTIC NUCLEAR DIVISION PROTEIN 1 HOMOLOG"/>
    <property type="match status" value="1"/>
</dbReference>
<feature type="transmembrane region" description="Helical" evidence="3">
    <location>
        <begin position="304"/>
        <end position="325"/>
    </location>
</feature>
<evidence type="ECO:0000256" key="1">
    <source>
        <dbReference type="ARBA" id="ARBA00008306"/>
    </source>
</evidence>
<sequence>MQLNNRGEGFFFSQLIQPPSFKGAKGSIKAAQKKRNPRKSLYSDSIQPDGKVYSVCLGGGLDLERLASNFQAHDQEENDQSPIKITSEFEEVCFAKAFGGKKDVFFFRFGCVVTWGLSEKEQEKIKTLLEPYVFQPAPPADIEEDEMYFTIAKEENAKPQLKRDVFLLVTSNTFERLAYSYSLAQSTKLAVFEDIVGSTIERTRRVPENLAKDGTTWMSRTHIAQQLGQLFIIRCNVNLQTDILDIPEILWEFDEWDVLYEKARDYLGVTDRADILNQRLDIIKDLYEILNDELEVQQSHREGLVVISLLSLELFVAILTELVDIKMLGRYLRNIAGPRLSPIRGALFSWMPPALGWFLLGGAVAAAAGPPLLRSARNVVTSMRESSEFADAVRVSKKKPSLFPTSFSSSSKTTSPLKEEEERPTNRGDSFLLSEGSEEKEGGVDRSTSGSRWGVRRRLQSAGRSLFEWIRPVDRTREEEEGEAMGGRASTSVSSAGGSGRGEVSASSSPSADEMESRRQARDRRGEQAAGLSIEPDDFYSSSAVRERGERVVVKGSEDPRESVLREAVENEFEGEGGRDFLHDDEENLDNLSELGDRRTLSNDVERDSEVAEEALRTSSPSSSSSSSYEESVREMQKAVELRQMADDAFMNAMRSAAAASSHHRPVPFRGPQSFFPPPAGALVPLEGPTPVLPGGSSEARVPSEDGSQVPPFPMMFPPWGFLNPYLMGGLNPYAQAASVGPGMAQFAPSTIQGQNTVVPGPGQFPFGGTSGGGPHVSPSSDERAREREALEQLLQSMTSAGGASADGLSAEVPEDPFLQFLVGGPPGLAVPSAAGAGGSPQEGGKGASQKERQQSHTAAEEVKVGGGKSPMEAAGDGRWLSPFGCPPLFPLPPPFLLGGGGQGGSLESLEVPPAPVGWPSQSLPSDAVASSRGTPASAVFGDLYRNGGGNLREREKEMQSESNMGSPFQVGGMSFDENFPFPSPSLPSWFTPSSAGVRWSSSSSSAAAEHPNSSSASVHGNGFLPLSAEEPPMPQSSEVQKRAEESREDKE</sequence>
<feature type="transmembrane region" description="Helical" evidence="3">
    <location>
        <begin position="346"/>
        <end position="368"/>
    </location>
</feature>
<feature type="compositionally biased region" description="Low complexity" evidence="2">
    <location>
        <begin position="619"/>
        <end position="628"/>
    </location>
</feature>
<feature type="compositionally biased region" description="Basic and acidic residues" evidence="2">
    <location>
        <begin position="545"/>
        <end position="569"/>
    </location>
</feature>
<evidence type="ECO:0000259" key="4">
    <source>
        <dbReference type="Pfam" id="PF02582"/>
    </source>
</evidence>
<feature type="compositionally biased region" description="Basic and acidic residues" evidence="2">
    <location>
        <begin position="1040"/>
        <end position="1052"/>
    </location>
</feature>
<feature type="compositionally biased region" description="Basic and acidic residues" evidence="2">
    <location>
        <begin position="595"/>
        <end position="616"/>
    </location>
</feature>
<feature type="compositionally biased region" description="Low complexity" evidence="2">
    <location>
        <begin position="401"/>
        <end position="416"/>
    </location>
</feature>
<proteinExistence type="inferred from homology"/>
<feature type="region of interest" description="Disordered" evidence="2">
    <location>
        <begin position="761"/>
        <end position="787"/>
    </location>
</feature>
<feature type="compositionally biased region" description="Gly residues" evidence="2">
    <location>
        <begin position="836"/>
        <end position="847"/>
    </location>
</feature>
<keyword evidence="3" id="KW-0472">Membrane</keyword>
<dbReference type="InterPro" id="IPR003734">
    <property type="entry name" value="DUF155"/>
</dbReference>
<feature type="compositionally biased region" description="Basic and acidic residues" evidence="2">
    <location>
        <begin position="417"/>
        <end position="426"/>
    </location>
</feature>
<feature type="compositionally biased region" description="Low complexity" evidence="2">
    <location>
        <begin position="486"/>
        <end position="512"/>
    </location>
</feature>
<name>A0A0G4GIS2_9ALVE</name>
<feature type="region of interest" description="Disordered" evidence="2">
    <location>
        <begin position="900"/>
        <end position="1052"/>
    </location>
</feature>
<organism evidence="5">
    <name type="scientific">Chromera velia CCMP2878</name>
    <dbReference type="NCBI Taxonomy" id="1169474"/>
    <lineage>
        <taxon>Eukaryota</taxon>
        <taxon>Sar</taxon>
        <taxon>Alveolata</taxon>
        <taxon>Colpodellida</taxon>
        <taxon>Chromeraceae</taxon>
        <taxon>Chromera</taxon>
    </lineage>
</organism>
<feature type="region of interest" description="Disordered" evidence="2">
    <location>
        <begin position="477"/>
        <end position="636"/>
    </location>
</feature>
<accession>A0A0G4GIS2</accession>
<evidence type="ECO:0000313" key="5">
    <source>
        <dbReference type="EMBL" id="CEM29732.1"/>
    </source>
</evidence>